<sequence length="42" mass="4626">MDAFTIIPDFESSVAFNDEETPFADFEREDAPTLRGGSCIIA</sequence>
<protein>
    <submittedName>
        <fullName evidence="1 2">Putative pheromone</fullName>
    </submittedName>
</protein>
<accession>M4MED0</accession>
<evidence type="ECO:0000313" key="1">
    <source>
        <dbReference type="EMBL" id="AGG68686.1"/>
    </source>
</evidence>
<gene>
    <name evidence="1" type="primary">pp7</name>
</gene>
<reference evidence="2" key="2">
    <citation type="submission" date="2020-01" db="EMBL/GenBank/DDBJ databases">
        <authorList>
            <person name="Xu W."/>
            <person name="Xie B."/>
            <person name="Zhao C."/>
        </authorList>
    </citation>
    <scope>NUCLEOTIDE SEQUENCE</scope>
    <source>
        <strain evidence="2">Pp7</strain>
    </source>
</reference>
<dbReference type="EMBL" id="KC208597">
    <property type="protein sequence ID" value="AGG68686.1"/>
    <property type="molecule type" value="Genomic_DNA"/>
</dbReference>
<reference evidence="1" key="1">
    <citation type="submission" date="2012-11" db="EMBL/GenBank/DDBJ databases">
        <title>A and B mating-type loci molecular structure of two compatible monokaryons from Flammulina velutipes.</title>
        <authorList>
            <person name="Xie B.G."/>
            <person name="Wang W."/>
        </authorList>
    </citation>
    <scope>NUCLEOTIDE SEQUENCE</scope>
    <source>
        <strain evidence="1">L11</strain>
    </source>
</reference>
<organism evidence="1">
    <name type="scientific">Flammulina velutipes</name>
    <name type="common">Agaricus velutipes</name>
    <dbReference type="NCBI Taxonomy" id="38945"/>
    <lineage>
        <taxon>Eukaryota</taxon>
        <taxon>Fungi</taxon>
        <taxon>Dikarya</taxon>
        <taxon>Basidiomycota</taxon>
        <taxon>Agaricomycotina</taxon>
        <taxon>Agaricomycetes</taxon>
        <taxon>Agaricomycetidae</taxon>
        <taxon>Agaricales</taxon>
        <taxon>Marasmiineae</taxon>
        <taxon>Physalacriaceae</taxon>
        <taxon>Flammulina</taxon>
    </lineage>
</organism>
<name>M4MED0_FLAVE</name>
<evidence type="ECO:0000313" key="2">
    <source>
        <dbReference type="EMBL" id="QHW03307.1"/>
    </source>
</evidence>
<dbReference type="AlphaFoldDB" id="M4MED0"/>
<dbReference type="EMBL" id="MN993644">
    <property type="protein sequence ID" value="QHW03307.1"/>
    <property type="molecule type" value="Genomic_DNA"/>
</dbReference>
<proteinExistence type="predicted"/>